<reference evidence="4" key="1">
    <citation type="submission" date="2017-09" db="EMBL/GenBank/DDBJ databases">
        <title>Depth-based differentiation of microbial function through sediment-hosted aquifers and enrichment of novel symbionts in the deep terrestrial subsurface.</title>
        <authorList>
            <person name="Probst A.J."/>
            <person name="Ladd B."/>
            <person name="Jarett J.K."/>
            <person name="Geller-Mcgrath D.E."/>
            <person name="Sieber C.M.K."/>
            <person name="Emerson J.B."/>
            <person name="Anantharaman K."/>
            <person name="Thomas B.C."/>
            <person name="Malmstrom R."/>
            <person name="Stieglmeier M."/>
            <person name="Klingl A."/>
            <person name="Woyke T."/>
            <person name="Ryan C.M."/>
            <person name="Banfield J.F."/>
        </authorList>
    </citation>
    <scope>NUCLEOTIDE SEQUENCE [LARGE SCALE GENOMIC DNA]</scope>
</reference>
<protein>
    <submittedName>
        <fullName evidence="3">Uncharacterized protein</fullName>
    </submittedName>
</protein>
<feature type="region of interest" description="Disordered" evidence="1">
    <location>
        <begin position="28"/>
        <end position="70"/>
    </location>
</feature>
<name>A0A2H0V497_9BACT</name>
<comment type="caution">
    <text evidence="3">The sequence shown here is derived from an EMBL/GenBank/DDBJ whole genome shotgun (WGS) entry which is preliminary data.</text>
</comment>
<gene>
    <name evidence="3" type="ORF">COT97_04020</name>
</gene>
<evidence type="ECO:0000256" key="2">
    <source>
        <dbReference type="SAM" id="SignalP"/>
    </source>
</evidence>
<evidence type="ECO:0000313" key="3">
    <source>
        <dbReference type="EMBL" id="PIR93927.1"/>
    </source>
</evidence>
<accession>A0A2H0V497</accession>
<evidence type="ECO:0000313" key="4">
    <source>
        <dbReference type="Proteomes" id="UP000229901"/>
    </source>
</evidence>
<feature type="compositionally biased region" description="Polar residues" evidence="1">
    <location>
        <begin position="36"/>
        <end position="47"/>
    </location>
</feature>
<feature type="chain" id="PRO_5013547195" evidence="2">
    <location>
        <begin position="23"/>
        <end position="215"/>
    </location>
</feature>
<proteinExistence type="predicted"/>
<organism evidence="3 4">
    <name type="scientific">Candidatus Falkowbacteria bacterium CG10_big_fil_rev_8_21_14_0_10_39_11</name>
    <dbReference type="NCBI Taxonomy" id="1974565"/>
    <lineage>
        <taxon>Bacteria</taxon>
        <taxon>Candidatus Falkowiibacteriota</taxon>
    </lineage>
</organism>
<feature type="signal peptide" evidence="2">
    <location>
        <begin position="1"/>
        <end position="22"/>
    </location>
</feature>
<dbReference type="AlphaFoldDB" id="A0A2H0V497"/>
<evidence type="ECO:0000256" key="1">
    <source>
        <dbReference type="SAM" id="MobiDB-lite"/>
    </source>
</evidence>
<dbReference type="EMBL" id="PFAP01000030">
    <property type="protein sequence ID" value="PIR93927.1"/>
    <property type="molecule type" value="Genomic_DNA"/>
</dbReference>
<keyword evidence="2" id="KW-0732">Signal</keyword>
<sequence length="215" mass="22747">MNTRTKLFSLLVALALVLFAFGCGPEGEDVEPGPDSVTSTDTSNPGNDTVAPPDDVVAPPGDADTPDPDVVDPPTCPDGQTELTLDDATECVTTKFADAVDYLEGLELTQTEPNTEAVTITLGFHHVSDFDVAMIQCEGFSKFFVRGLNGVVRIACIDESLSLSMCEVDTGPCAGGTLTGQITYSKSSTPEVVLRTDYCGDGWCDNFVYESGVIE</sequence>
<dbReference type="PROSITE" id="PS51257">
    <property type="entry name" value="PROKAR_LIPOPROTEIN"/>
    <property type="match status" value="1"/>
</dbReference>
<feature type="compositionally biased region" description="Low complexity" evidence="1">
    <location>
        <begin position="48"/>
        <end position="63"/>
    </location>
</feature>
<dbReference type="Proteomes" id="UP000229901">
    <property type="component" value="Unassembled WGS sequence"/>
</dbReference>